<dbReference type="PROSITE" id="PS50893">
    <property type="entry name" value="ABC_TRANSPORTER_2"/>
    <property type="match status" value="1"/>
</dbReference>
<protein>
    <submittedName>
        <fullName evidence="6">ABC transporter ATP-binding protein</fullName>
    </submittedName>
</protein>
<keyword evidence="3 6" id="KW-0067">ATP-binding</keyword>
<keyword evidence="2" id="KW-0547">Nucleotide-binding</keyword>
<dbReference type="AlphaFoldDB" id="B1VXM5"/>
<dbReference type="HOGENOM" id="CLU_000604_1_22_11"/>
<feature type="compositionally biased region" description="Polar residues" evidence="4">
    <location>
        <begin position="33"/>
        <end position="49"/>
    </location>
</feature>
<dbReference type="GO" id="GO:0098796">
    <property type="term" value="C:membrane protein complex"/>
    <property type="evidence" value="ECO:0007669"/>
    <property type="project" value="UniProtKB-ARBA"/>
</dbReference>
<dbReference type="Pfam" id="PF00005">
    <property type="entry name" value="ABC_tran"/>
    <property type="match status" value="1"/>
</dbReference>
<accession>B1VXM5</accession>
<evidence type="ECO:0000313" key="6">
    <source>
        <dbReference type="EMBL" id="BAG18491.1"/>
    </source>
</evidence>
<dbReference type="InterPro" id="IPR017911">
    <property type="entry name" value="MacB-like_ATP-bd"/>
</dbReference>
<dbReference type="InterPro" id="IPR003593">
    <property type="entry name" value="AAA+_ATPase"/>
</dbReference>
<proteinExistence type="predicted"/>
<dbReference type="GO" id="GO:0005524">
    <property type="term" value="F:ATP binding"/>
    <property type="evidence" value="ECO:0007669"/>
    <property type="project" value="UniProtKB-KW"/>
</dbReference>
<dbReference type="Gene3D" id="3.40.50.300">
    <property type="entry name" value="P-loop containing nucleotide triphosphate hydrolases"/>
    <property type="match status" value="1"/>
</dbReference>
<organism evidence="6 7">
    <name type="scientific">Streptomyces griseus subsp. griseus (strain JCM 4626 / CBS 651.72 / NBRC 13350 / KCC S-0626 / ISP 5235)</name>
    <dbReference type="NCBI Taxonomy" id="455632"/>
    <lineage>
        <taxon>Bacteria</taxon>
        <taxon>Bacillati</taxon>
        <taxon>Actinomycetota</taxon>
        <taxon>Actinomycetes</taxon>
        <taxon>Kitasatosporales</taxon>
        <taxon>Streptomycetaceae</taxon>
        <taxon>Streptomyces</taxon>
    </lineage>
</organism>
<evidence type="ECO:0000256" key="4">
    <source>
        <dbReference type="SAM" id="MobiDB-lite"/>
    </source>
</evidence>
<dbReference type="InterPro" id="IPR003439">
    <property type="entry name" value="ABC_transporter-like_ATP-bd"/>
</dbReference>
<dbReference type="SUPFAM" id="SSF52540">
    <property type="entry name" value="P-loop containing nucleoside triphosphate hydrolases"/>
    <property type="match status" value="1"/>
</dbReference>
<sequence>MGRTLSTGAAHRPLPGRVPYAHTWRATTQATYVRRGSSMTESTSGQSGTALAEDPARTVMVTVEDLHRSYGSGAAAVHALRGVSFEIPRGELVALKGRSGSGKTTLLNLVGGLDTPDGGRITVDGTELSGLGEKGLLELRRDRVGFIFQSFGLIPILTAAENVGVPLRLRKADPAERDERVALLLSLVGLADHAEQRPGELSGGQQQRVAIARALANRPALLIADEPTGQLDAETGLAVMELLRAVVRSENVTALVATHDPQLLGLADRVLELSDGHIVEHG</sequence>
<dbReference type="Proteomes" id="UP000001685">
    <property type="component" value="Chromosome"/>
</dbReference>
<dbReference type="GO" id="GO:0016887">
    <property type="term" value="F:ATP hydrolysis activity"/>
    <property type="evidence" value="ECO:0007669"/>
    <property type="project" value="InterPro"/>
</dbReference>
<dbReference type="GO" id="GO:0022857">
    <property type="term" value="F:transmembrane transporter activity"/>
    <property type="evidence" value="ECO:0007669"/>
    <property type="project" value="TreeGrafter"/>
</dbReference>
<dbReference type="InterPro" id="IPR017871">
    <property type="entry name" value="ABC_transporter-like_CS"/>
</dbReference>
<evidence type="ECO:0000256" key="1">
    <source>
        <dbReference type="ARBA" id="ARBA00022448"/>
    </source>
</evidence>
<dbReference type="PANTHER" id="PTHR24220:SF685">
    <property type="entry name" value="ABC TRANSPORTER RELATED"/>
    <property type="match status" value="1"/>
</dbReference>
<dbReference type="eggNOG" id="COG1136">
    <property type="taxonomic scope" value="Bacteria"/>
</dbReference>
<name>B1VXM5_STRGG</name>
<dbReference type="InterPro" id="IPR015854">
    <property type="entry name" value="ABC_transpr_LolD-like"/>
</dbReference>
<dbReference type="InterPro" id="IPR027417">
    <property type="entry name" value="P-loop_NTPase"/>
</dbReference>
<dbReference type="CDD" id="cd03255">
    <property type="entry name" value="ABC_MJ0796_LolCDE_FtsE"/>
    <property type="match status" value="1"/>
</dbReference>
<dbReference type="EMBL" id="AP009493">
    <property type="protein sequence ID" value="BAG18491.1"/>
    <property type="molecule type" value="Genomic_DNA"/>
</dbReference>
<gene>
    <name evidence="6" type="ordered locus">SGR_1662</name>
</gene>
<evidence type="ECO:0000256" key="2">
    <source>
        <dbReference type="ARBA" id="ARBA00022741"/>
    </source>
</evidence>
<dbReference type="FunFam" id="3.40.50.300:FF:000032">
    <property type="entry name" value="Export ABC transporter ATP-binding protein"/>
    <property type="match status" value="1"/>
</dbReference>
<reference evidence="7" key="1">
    <citation type="journal article" date="2008" name="J. Bacteriol.">
        <title>Genome sequence of the streptomycin-producing microorganism Streptomyces griseus IFO 13350.</title>
        <authorList>
            <person name="Ohnishi Y."/>
            <person name="Ishikawa J."/>
            <person name="Hara H."/>
            <person name="Suzuki H."/>
            <person name="Ikenoya M."/>
            <person name="Ikeda H."/>
            <person name="Yamashita A."/>
            <person name="Hattori M."/>
            <person name="Horinouchi S."/>
        </authorList>
    </citation>
    <scope>NUCLEOTIDE SEQUENCE [LARGE SCALE GENOMIC DNA]</scope>
    <source>
        <strain evidence="7">JCM 4626 / NBRC 13350</strain>
    </source>
</reference>
<evidence type="ECO:0000313" key="7">
    <source>
        <dbReference type="Proteomes" id="UP000001685"/>
    </source>
</evidence>
<dbReference type="PANTHER" id="PTHR24220">
    <property type="entry name" value="IMPORT ATP-BINDING PROTEIN"/>
    <property type="match status" value="1"/>
</dbReference>
<feature type="domain" description="ABC transporter" evidence="5">
    <location>
        <begin position="61"/>
        <end position="282"/>
    </location>
</feature>
<dbReference type="PROSITE" id="PS00211">
    <property type="entry name" value="ABC_TRANSPORTER_1"/>
    <property type="match status" value="1"/>
</dbReference>
<feature type="region of interest" description="Disordered" evidence="4">
    <location>
        <begin position="33"/>
        <end position="53"/>
    </location>
</feature>
<evidence type="ECO:0000256" key="3">
    <source>
        <dbReference type="ARBA" id="ARBA00022840"/>
    </source>
</evidence>
<dbReference type="SMART" id="SM00382">
    <property type="entry name" value="AAA"/>
    <property type="match status" value="1"/>
</dbReference>
<keyword evidence="1" id="KW-0813">Transport</keyword>
<dbReference type="GO" id="GO:0005886">
    <property type="term" value="C:plasma membrane"/>
    <property type="evidence" value="ECO:0007669"/>
    <property type="project" value="TreeGrafter"/>
</dbReference>
<dbReference type="KEGG" id="sgr:SGR_1662"/>
<evidence type="ECO:0000259" key="5">
    <source>
        <dbReference type="PROSITE" id="PS50893"/>
    </source>
</evidence>